<dbReference type="InterPro" id="IPR011992">
    <property type="entry name" value="EF-hand-dom_pair"/>
</dbReference>
<feature type="transmembrane region" description="Helical" evidence="8">
    <location>
        <begin position="318"/>
        <end position="338"/>
    </location>
</feature>
<evidence type="ECO:0000256" key="1">
    <source>
        <dbReference type="ARBA" id="ARBA00004508"/>
    </source>
</evidence>
<evidence type="ECO:0000256" key="2">
    <source>
        <dbReference type="ARBA" id="ARBA00009596"/>
    </source>
</evidence>
<dbReference type="PANTHER" id="PTHR33510:SF5">
    <property type="entry name" value="PROTEIN TIC 20-II, CHLOROPLASTIC"/>
    <property type="match status" value="1"/>
</dbReference>
<feature type="transmembrane region" description="Helical" evidence="8">
    <location>
        <begin position="271"/>
        <end position="297"/>
    </location>
</feature>
<dbReference type="PANTHER" id="PTHR33510">
    <property type="entry name" value="PROTEIN TIC 20-II, CHLOROPLASTIC"/>
    <property type="match status" value="1"/>
</dbReference>
<evidence type="ECO:0000256" key="8">
    <source>
        <dbReference type="SAM" id="Phobius"/>
    </source>
</evidence>
<name>A0AA36HQC6_9DINO</name>
<comment type="similarity">
    <text evidence="2">Belongs to the Tic20 family.</text>
</comment>
<evidence type="ECO:0000313" key="11">
    <source>
        <dbReference type="Proteomes" id="UP001178507"/>
    </source>
</evidence>
<feature type="coiled-coil region" evidence="7">
    <location>
        <begin position="183"/>
        <end position="220"/>
    </location>
</feature>
<dbReference type="InterPro" id="IPR018247">
    <property type="entry name" value="EF_Hand_1_Ca_BS"/>
</dbReference>
<protein>
    <recommendedName>
        <fullName evidence="9">EF-hand domain-containing protein</fullName>
    </recommendedName>
</protein>
<keyword evidence="3 8" id="KW-0812">Transmembrane</keyword>
<dbReference type="InterPro" id="IPR005691">
    <property type="entry name" value="Tic20"/>
</dbReference>
<accession>A0AA36HQC6</accession>
<reference evidence="10" key="1">
    <citation type="submission" date="2023-08" db="EMBL/GenBank/DDBJ databases">
        <authorList>
            <person name="Chen Y."/>
            <person name="Shah S."/>
            <person name="Dougan E. K."/>
            <person name="Thang M."/>
            <person name="Chan C."/>
        </authorList>
    </citation>
    <scope>NUCLEOTIDE SEQUENCE</scope>
</reference>
<gene>
    <name evidence="10" type="ORF">EVOR1521_LOCUS2836</name>
</gene>
<keyword evidence="4" id="KW-0106">Calcium</keyword>
<proteinExistence type="inferred from homology"/>
<evidence type="ECO:0000313" key="10">
    <source>
        <dbReference type="EMBL" id="CAJ1372850.1"/>
    </source>
</evidence>
<comment type="caution">
    <text evidence="10">The sequence shown here is derived from an EMBL/GenBank/DDBJ whole genome shotgun (WGS) entry which is preliminary data.</text>
</comment>
<evidence type="ECO:0000256" key="7">
    <source>
        <dbReference type="SAM" id="Coils"/>
    </source>
</evidence>
<keyword evidence="11" id="KW-1185">Reference proteome</keyword>
<organism evidence="10 11">
    <name type="scientific">Effrenium voratum</name>
    <dbReference type="NCBI Taxonomy" id="2562239"/>
    <lineage>
        <taxon>Eukaryota</taxon>
        <taxon>Sar</taxon>
        <taxon>Alveolata</taxon>
        <taxon>Dinophyceae</taxon>
        <taxon>Suessiales</taxon>
        <taxon>Symbiodiniaceae</taxon>
        <taxon>Effrenium</taxon>
    </lineage>
</organism>
<dbReference type="Proteomes" id="UP001178507">
    <property type="component" value="Unassembled WGS sequence"/>
</dbReference>
<keyword evidence="7" id="KW-0175">Coiled coil</keyword>
<dbReference type="EMBL" id="CAUJNA010000158">
    <property type="protein sequence ID" value="CAJ1372850.1"/>
    <property type="molecule type" value="Genomic_DNA"/>
</dbReference>
<feature type="transmembrane region" description="Helical" evidence="8">
    <location>
        <begin position="350"/>
        <end position="371"/>
    </location>
</feature>
<dbReference type="PROSITE" id="PS50222">
    <property type="entry name" value="EF_HAND_2"/>
    <property type="match status" value="2"/>
</dbReference>
<dbReference type="PROSITE" id="PS00018">
    <property type="entry name" value="EF_HAND_1"/>
    <property type="match status" value="2"/>
</dbReference>
<dbReference type="Gene3D" id="1.10.238.10">
    <property type="entry name" value="EF-hand"/>
    <property type="match status" value="1"/>
</dbReference>
<comment type="subcellular location">
    <subcellularLocation>
        <location evidence="1">Plastid</location>
        <location evidence="1">Chloroplast membrane</location>
        <topology evidence="1">Multi-pass membrane protein</topology>
    </subcellularLocation>
</comment>
<evidence type="ECO:0000256" key="5">
    <source>
        <dbReference type="ARBA" id="ARBA00022989"/>
    </source>
</evidence>
<feature type="domain" description="EF-hand" evidence="9">
    <location>
        <begin position="119"/>
        <end position="154"/>
    </location>
</feature>
<dbReference type="Pfam" id="PF13499">
    <property type="entry name" value="EF-hand_7"/>
    <property type="match status" value="1"/>
</dbReference>
<evidence type="ECO:0000256" key="6">
    <source>
        <dbReference type="ARBA" id="ARBA00023136"/>
    </source>
</evidence>
<evidence type="ECO:0000256" key="3">
    <source>
        <dbReference type="ARBA" id="ARBA00022692"/>
    </source>
</evidence>
<dbReference type="SUPFAM" id="SSF47473">
    <property type="entry name" value="EF-hand"/>
    <property type="match status" value="1"/>
</dbReference>
<feature type="domain" description="EF-hand" evidence="9">
    <location>
        <begin position="156"/>
        <end position="191"/>
    </location>
</feature>
<dbReference type="GO" id="GO:0031969">
    <property type="term" value="C:chloroplast membrane"/>
    <property type="evidence" value="ECO:0007669"/>
    <property type="project" value="UniProtKB-SubCell"/>
</dbReference>
<dbReference type="Pfam" id="PF16166">
    <property type="entry name" value="TIC20"/>
    <property type="match status" value="1"/>
</dbReference>
<feature type="coiled-coil region" evidence="7">
    <location>
        <begin position="95"/>
        <end position="125"/>
    </location>
</feature>
<evidence type="ECO:0000256" key="4">
    <source>
        <dbReference type="ARBA" id="ARBA00022837"/>
    </source>
</evidence>
<sequence>MALSPAFVPARGAVAGAGVAPGAQVTAPKALKAAPDGSRPSLLSFQRVALGSALLAGIRGIRGIRGRSARAAKARRCAEGSRASTAVKLRDPEDPVALEKEAAKLRSEVADLEAQQEEARRKERQALFRVLDSNSDGELDARELQKGVKQVMGADVDDETAKRLVKALDVNGDGKIQPEELDFNTVQRLLQEFRREMQSKEEAERTAAYANKEKDMLRAEWDQFLANRPARNDDTGLLTRLGAFAAYLLPLTDALRFGMFLFAAFPAIQPLLNLLVVPVLLINALPFGLGYLALFFGMQTLAANRELPALLRYNLRQAITLDVVLVFMGLVGGVFQAIAGLAGSPIPLEISGGLSTAIYLLVSACCVYSMVASLSGNYPKGLGPLSEIAEFQIFDTAPTDGEEDTSKFFKFFDERNEK</sequence>
<dbReference type="CDD" id="cd00051">
    <property type="entry name" value="EFh"/>
    <property type="match status" value="1"/>
</dbReference>
<keyword evidence="6 8" id="KW-0472">Membrane</keyword>
<dbReference type="AlphaFoldDB" id="A0AA36HQC6"/>
<keyword evidence="5 8" id="KW-1133">Transmembrane helix</keyword>
<evidence type="ECO:0000259" key="9">
    <source>
        <dbReference type="PROSITE" id="PS50222"/>
    </source>
</evidence>
<dbReference type="GO" id="GO:0005509">
    <property type="term" value="F:calcium ion binding"/>
    <property type="evidence" value="ECO:0007669"/>
    <property type="project" value="InterPro"/>
</dbReference>
<dbReference type="InterPro" id="IPR002048">
    <property type="entry name" value="EF_hand_dom"/>
</dbReference>